<gene>
    <name evidence="2" type="ORF">ENR23_08265</name>
</gene>
<keyword evidence="2" id="KW-0808">Transferase</keyword>
<name>A0A832MMW9_UNCEI</name>
<comment type="caution">
    <text evidence="2">The sequence shown here is derived from an EMBL/GenBank/DDBJ whole genome shotgun (WGS) entry which is preliminary data.</text>
</comment>
<dbReference type="Pfam" id="PF13579">
    <property type="entry name" value="Glyco_trans_4_4"/>
    <property type="match status" value="1"/>
</dbReference>
<dbReference type="Gene3D" id="3.40.50.2000">
    <property type="entry name" value="Glycogen Phosphorylase B"/>
    <property type="match status" value="2"/>
</dbReference>
<dbReference type="EMBL" id="DSQF01000017">
    <property type="protein sequence ID" value="HGZ43403.1"/>
    <property type="molecule type" value="Genomic_DNA"/>
</dbReference>
<evidence type="ECO:0000259" key="1">
    <source>
        <dbReference type="Pfam" id="PF13579"/>
    </source>
</evidence>
<dbReference type="CDD" id="cd03801">
    <property type="entry name" value="GT4_PimA-like"/>
    <property type="match status" value="1"/>
</dbReference>
<dbReference type="GO" id="GO:0016758">
    <property type="term" value="F:hexosyltransferase activity"/>
    <property type="evidence" value="ECO:0007669"/>
    <property type="project" value="TreeGrafter"/>
</dbReference>
<accession>A0A832MMW9</accession>
<proteinExistence type="predicted"/>
<sequence>MNLVLLIGRFPPGVVGGAELQAEAWARRLARRHALLVVTRKGAPGEPDREERDGFAVVRLPVSRVPLLRTALDVRLIERAVEAVTPRPDALLCFQTFISGFVGVRLQRRLGVPAVVWVRGEDEYRVSRGRTRHLSVGVWREAAGVLVQSEGNRAAVLGAVRRFAPRAVADVAARLEVVPNGIELPPAPPPRGARTLAVGRLIHDKGMDVAIDAVAGVQGLLTIAGDGPERAALEARARAHGLDVRFEGFVDRARLAALYREASSVVLASRRGEGLPNVLLEAMAWARPVVATAVTGVADLVRDGENGLLVPPGDVGALRAALARLAHERGLADRLAAGARRTAEAHDWARVEPRLEALLERWRRR</sequence>
<dbReference type="AlphaFoldDB" id="A0A832MMW9"/>
<dbReference type="InterPro" id="IPR050194">
    <property type="entry name" value="Glycosyltransferase_grp1"/>
</dbReference>
<feature type="domain" description="Glycosyltransferase subfamily 4-like N-terminal" evidence="1">
    <location>
        <begin position="16"/>
        <end position="162"/>
    </location>
</feature>
<protein>
    <submittedName>
        <fullName evidence="2">Glycosyltransferase</fullName>
    </submittedName>
</protein>
<dbReference type="Pfam" id="PF13692">
    <property type="entry name" value="Glyco_trans_1_4"/>
    <property type="match status" value="1"/>
</dbReference>
<dbReference type="SUPFAM" id="SSF53756">
    <property type="entry name" value="UDP-Glycosyltransferase/glycogen phosphorylase"/>
    <property type="match status" value="1"/>
</dbReference>
<organism evidence="2">
    <name type="scientific">Eiseniibacteriota bacterium</name>
    <dbReference type="NCBI Taxonomy" id="2212470"/>
    <lineage>
        <taxon>Bacteria</taxon>
        <taxon>Candidatus Eiseniibacteriota</taxon>
    </lineage>
</organism>
<dbReference type="PANTHER" id="PTHR45947">
    <property type="entry name" value="SULFOQUINOVOSYL TRANSFERASE SQD2"/>
    <property type="match status" value="1"/>
</dbReference>
<reference evidence="2" key="1">
    <citation type="journal article" date="2020" name="mSystems">
        <title>Genome- and Community-Level Interaction Insights into Carbon Utilization and Element Cycling Functions of Hydrothermarchaeota in Hydrothermal Sediment.</title>
        <authorList>
            <person name="Zhou Z."/>
            <person name="Liu Y."/>
            <person name="Xu W."/>
            <person name="Pan J."/>
            <person name="Luo Z.H."/>
            <person name="Li M."/>
        </authorList>
    </citation>
    <scope>NUCLEOTIDE SEQUENCE [LARGE SCALE GENOMIC DNA]</scope>
    <source>
        <strain evidence="2">SpSt-381</strain>
    </source>
</reference>
<dbReference type="InterPro" id="IPR028098">
    <property type="entry name" value="Glyco_trans_4-like_N"/>
</dbReference>
<evidence type="ECO:0000313" key="2">
    <source>
        <dbReference type="EMBL" id="HGZ43403.1"/>
    </source>
</evidence>
<dbReference type="PANTHER" id="PTHR45947:SF3">
    <property type="entry name" value="SULFOQUINOVOSYL TRANSFERASE SQD2"/>
    <property type="match status" value="1"/>
</dbReference>